<feature type="non-terminal residue" evidence="1">
    <location>
        <position position="202"/>
    </location>
</feature>
<name>A0A0S4JBQ2_BODSA</name>
<dbReference type="AlphaFoldDB" id="A0A0S4JBQ2"/>
<dbReference type="Proteomes" id="UP000051952">
    <property type="component" value="Unassembled WGS sequence"/>
</dbReference>
<reference evidence="2" key="1">
    <citation type="submission" date="2015-09" db="EMBL/GenBank/DDBJ databases">
        <authorList>
            <consortium name="Pathogen Informatics"/>
        </authorList>
    </citation>
    <scope>NUCLEOTIDE SEQUENCE [LARGE SCALE GENOMIC DNA]</scope>
    <source>
        <strain evidence="2">Lake Konstanz</strain>
    </source>
</reference>
<sequence>QGSPRRTADSIVSDSIVSEQRSAGKMPELLEAQRGVIIASVTQTPPLESDVIATSSSSLSSIGGTIDDVDSTGFVLLTYTSRFLSFVWDYKLQALTTIATQYLQGYSELAMEIAESSQAFIADPPPLLETVSRVKAAATESFRFESFLVLALLVCIACTRLMSLRFVKYERALEDTAKKQHIAADVICRCTRRSASPHTTTS</sequence>
<proteinExistence type="predicted"/>
<gene>
    <name evidence="1" type="ORF">BSAL_12120</name>
</gene>
<protein>
    <submittedName>
        <fullName evidence="1">Uncharacterized protein</fullName>
    </submittedName>
</protein>
<organism evidence="1 2">
    <name type="scientific">Bodo saltans</name>
    <name type="common">Flagellated protozoan</name>
    <dbReference type="NCBI Taxonomy" id="75058"/>
    <lineage>
        <taxon>Eukaryota</taxon>
        <taxon>Discoba</taxon>
        <taxon>Euglenozoa</taxon>
        <taxon>Kinetoplastea</taxon>
        <taxon>Metakinetoplastina</taxon>
        <taxon>Eubodonida</taxon>
        <taxon>Bodonidae</taxon>
        <taxon>Bodo</taxon>
    </lineage>
</organism>
<evidence type="ECO:0000313" key="1">
    <source>
        <dbReference type="EMBL" id="CUG87809.1"/>
    </source>
</evidence>
<evidence type="ECO:0000313" key="2">
    <source>
        <dbReference type="Proteomes" id="UP000051952"/>
    </source>
</evidence>
<dbReference type="EMBL" id="CYKH01001592">
    <property type="protein sequence ID" value="CUG87809.1"/>
    <property type="molecule type" value="Genomic_DNA"/>
</dbReference>
<feature type="non-terminal residue" evidence="1">
    <location>
        <position position="1"/>
    </location>
</feature>
<accession>A0A0S4JBQ2</accession>
<dbReference type="VEuPathDB" id="TriTrypDB:BSAL_12120"/>
<keyword evidence="2" id="KW-1185">Reference proteome</keyword>